<name>A0A498STH9_ACAVI</name>
<dbReference type="AlphaFoldDB" id="A0A498STH9"/>
<sequence>KETLKPKKPGEWDREWDVGKTSVENWKENVPDIDNNKKTNVHFLRRLKSYSNGGKWSNNVTSKKIVEIKEKKQKFEGPKIFNGENSKNLKSSDSGNNGGTVLRNTHCMKPVSGVKQPRISSNGQSNRQPTRSYKKSSSGPSRKRYSTRRIASTAVAVPVPVAVKKHLDTVKVNVSMLELKKLKEFDSPGCVDFMAQLMQLCWPIAQLMSCDAAETIAKSNNNMGKVDNNLQKLSTVVVDVVAASTAPTPPIVEEYGN</sequence>
<feature type="compositionally biased region" description="Polar residues" evidence="1">
    <location>
        <begin position="118"/>
        <end position="140"/>
    </location>
</feature>
<proteinExistence type="predicted"/>
<accession>A0A498STH9</accession>
<feature type="region of interest" description="Disordered" evidence="1">
    <location>
        <begin position="77"/>
        <end position="148"/>
    </location>
</feature>
<gene>
    <name evidence="2" type="ORF">NAV_LOCUS9232</name>
</gene>
<keyword evidence="3" id="KW-1185">Reference proteome</keyword>
<protein>
    <submittedName>
        <fullName evidence="2">Uncharacterized protein</fullName>
    </submittedName>
</protein>
<organism evidence="2 3">
    <name type="scientific">Acanthocheilonema viteae</name>
    <name type="common">Filarial nematode worm</name>
    <name type="synonym">Dipetalonema viteae</name>
    <dbReference type="NCBI Taxonomy" id="6277"/>
    <lineage>
        <taxon>Eukaryota</taxon>
        <taxon>Metazoa</taxon>
        <taxon>Ecdysozoa</taxon>
        <taxon>Nematoda</taxon>
        <taxon>Chromadorea</taxon>
        <taxon>Rhabditida</taxon>
        <taxon>Spirurina</taxon>
        <taxon>Spiruromorpha</taxon>
        <taxon>Filarioidea</taxon>
        <taxon>Onchocercidae</taxon>
        <taxon>Acanthocheilonema</taxon>
    </lineage>
</organism>
<feature type="non-terminal residue" evidence="2">
    <location>
        <position position="1"/>
    </location>
</feature>
<evidence type="ECO:0000313" key="3">
    <source>
        <dbReference type="Proteomes" id="UP000276991"/>
    </source>
</evidence>
<evidence type="ECO:0000313" key="2">
    <source>
        <dbReference type="EMBL" id="VBB34441.1"/>
    </source>
</evidence>
<dbReference type="OrthoDB" id="5856905at2759"/>
<feature type="compositionally biased region" description="Polar residues" evidence="1">
    <location>
        <begin position="83"/>
        <end position="95"/>
    </location>
</feature>
<dbReference type="Proteomes" id="UP000276991">
    <property type="component" value="Unassembled WGS sequence"/>
</dbReference>
<reference evidence="2 3" key="1">
    <citation type="submission" date="2018-08" db="EMBL/GenBank/DDBJ databases">
        <authorList>
            <person name="Laetsch R D."/>
            <person name="Stevens L."/>
            <person name="Kumar S."/>
            <person name="Blaxter L. M."/>
        </authorList>
    </citation>
    <scope>NUCLEOTIDE SEQUENCE [LARGE SCALE GENOMIC DNA]</scope>
</reference>
<dbReference type="EMBL" id="UPTC01003524">
    <property type="protein sequence ID" value="VBB34441.1"/>
    <property type="molecule type" value="Genomic_DNA"/>
</dbReference>
<evidence type="ECO:0000256" key="1">
    <source>
        <dbReference type="SAM" id="MobiDB-lite"/>
    </source>
</evidence>